<dbReference type="AlphaFoldDB" id="A0A6M3J0A1"/>
<protein>
    <recommendedName>
        <fullName evidence="3">DUF559 domain-containing protein</fullName>
    </recommendedName>
</protein>
<dbReference type="EMBL" id="MT141478">
    <property type="protein sequence ID" value="QJA62687.1"/>
    <property type="molecule type" value="Genomic_DNA"/>
</dbReference>
<evidence type="ECO:0008006" key="3">
    <source>
        <dbReference type="Google" id="ProtNLM"/>
    </source>
</evidence>
<accession>A0A6M3J0A1</accession>
<evidence type="ECO:0000313" key="1">
    <source>
        <dbReference type="EMBL" id="QJA62687.1"/>
    </source>
</evidence>
<organism evidence="1">
    <name type="scientific">viral metagenome</name>
    <dbReference type="NCBI Taxonomy" id="1070528"/>
    <lineage>
        <taxon>unclassified sequences</taxon>
        <taxon>metagenomes</taxon>
        <taxon>organismal metagenomes</taxon>
    </lineage>
</organism>
<sequence>MDLLTIHCKALGLPSPVMEHRFHPRRRFRFDYAWPLTMLAVEQEGGIFIRGRHSRGKGMLSDMEKYNLATIMGWSILRFTPTQVQNGEAALKVKEWFDERRK</sequence>
<proteinExistence type="predicted"/>
<gene>
    <name evidence="2" type="ORF">MM415A00827_0029</name>
    <name evidence="1" type="ORF">MM415B00742_0027</name>
</gene>
<dbReference type="EMBL" id="MT142396">
    <property type="protein sequence ID" value="QJA79836.1"/>
    <property type="molecule type" value="Genomic_DNA"/>
</dbReference>
<reference evidence="1" key="1">
    <citation type="submission" date="2020-03" db="EMBL/GenBank/DDBJ databases">
        <title>The deep terrestrial virosphere.</title>
        <authorList>
            <person name="Holmfeldt K."/>
            <person name="Nilsson E."/>
            <person name="Simone D."/>
            <person name="Lopez-Fernandez M."/>
            <person name="Wu X."/>
            <person name="de Brujin I."/>
            <person name="Lundin D."/>
            <person name="Andersson A."/>
            <person name="Bertilsson S."/>
            <person name="Dopson M."/>
        </authorList>
    </citation>
    <scope>NUCLEOTIDE SEQUENCE</scope>
    <source>
        <strain evidence="2">MM415A00827</strain>
        <strain evidence="1">MM415B00742</strain>
    </source>
</reference>
<evidence type="ECO:0000313" key="2">
    <source>
        <dbReference type="EMBL" id="QJA79836.1"/>
    </source>
</evidence>
<name>A0A6M3J0A1_9ZZZZ</name>